<dbReference type="Proteomes" id="UP000655208">
    <property type="component" value="Unassembled WGS sequence"/>
</dbReference>
<evidence type="ECO:0000313" key="1">
    <source>
        <dbReference type="EMBL" id="GGM10357.1"/>
    </source>
</evidence>
<dbReference type="RefSeq" id="WP_188943357.1">
    <property type="nucleotide sequence ID" value="NZ_BMNA01000007.1"/>
</dbReference>
<gene>
    <name evidence="1" type="ORF">GCM10011594_32820</name>
</gene>
<evidence type="ECO:0000313" key="2">
    <source>
        <dbReference type="Proteomes" id="UP000655208"/>
    </source>
</evidence>
<sequence length="115" mass="11941">MLCLTQGGNGAQTPRSLALPVPGALGYLQRESSGTGPYAANTQGSVWGAVGPDVAKLTVSSGRRVLYTIDFTVEPYSTASLGNGWHAFIDPAVPSTHLDVRAFNPAGQLVGQRTV</sequence>
<dbReference type="AlphaFoldDB" id="A0A917T5T6"/>
<comment type="caution">
    <text evidence="1">The sequence shown here is derived from an EMBL/GenBank/DDBJ whole genome shotgun (WGS) entry which is preliminary data.</text>
</comment>
<keyword evidence="2" id="KW-1185">Reference proteome</keyword>
<dbReference type="EMBL" id="BMNA01000007">
    <property type="protein sequence ID" value="GGM10357.1"/>
    <property type="molecule type" value="Genomic_DNA"/>
</dbReference>
<accession>A0A917T5T6</accession>
<name>A0A917T5T6_9ACTN</name>
<organism evidence="1 2">
    <name type="scientific">Nakamurella endophytica</name>
    <dbReference type="NCBI Taxonomy" id="1748367"/>
    <lineage>
        <taxon>Bacteria</taxon>
        <taxon>Bacillati</taxon>
        <taxon>Actinomycetota</taxon>
        <taxon>Actinomycetes</taxon>
        <taxon>Nakamurellales</taxon>
        <taxon>Nakamurellaceae</taxon>
        <taxon>Nakamurella</taxon>
    </lineage>
</organism>
<protein>
    <submittedName>
        <fullName evidence="1">Uncharacterized protein</fullName>
    </submittedName>
</protein>
<proteinExistence type="predicted"/>
<reference evidence="1" key="1">
    <citation type="journal article" date="2014" name="Int. J. Syst. Evol. Microbiol.">
        <title>Complete genome sequence of Corynebacterium casei LMG S-19264T (=DSM 44701T), isolated from a smear-ripened cheese.</title>
        <authorList>
            <consortium name="US DOE Joint Genome Institute (JGI-PGF)"/>
            <person name="Walter F."/>
            <person name="Albersmeier A."/>
            <person name="Kalinowski J."/>
            <person name="Ruckert C."/>
        </authorList>
    </citation>
    <scope>NUCLEOTIDE SEQUENCE</scope>
    <source>
        <strain evidence="1">CGMCC 4.7308</strain>
    </source>
</reference>
<reference evidence="1" key="2">
    <citation type="submission" date="2020-09" db="EMBL/GenBank/DDBJ databases">
        <authorList>
            <person name="Sun Q."/>
            <person name="Zhou Y."/>
        </authorList>
    </citation>
    <scope>NUCLEOTIDE SEQUENCE</scope>
    <source>
        <strain evidence="1">CGMCC 4.7308</strain>
    </source>
</reference>